<dbReference type="EMBL" id="ML996115">
    <property type="protein sequence ID" value="KAF2737591.1"/>
    <property type="molecule type" value="Genomic_DNA"/>
</dbReference>
<comment type="caution">
    <text evidence="2">The sequence shown here is derived from an EMBL/GenBank/DDBJ whole genome shotgun (WGS) entry which is preliminary data.</text>
</comment>
<keyword evidence="3" id="KW-1185">Reference proteome</keyword>
<dbReference type="Pfam" id="PF00226">
    <property type="entry name" value="DnaJ"/>
    <property type="match status" value="1"/>
</dbReference>
<evidence type="ECO:0000313" key="2">
    <source>
        <dbReference type="EMBL" id="KAF2737591.1"/>
    </source>
</evidence>
<dbReference type="InterPro" id="IPR036869">
    <property type="entry name" value="J_dom_sf"/>
</dbReference>
<gene>
    <name evidence="2" type="ORF">EJ04DRAFT_521098</name>
</gene>
<reference evidence="2" key="1">
    <citation type="journal article" date="2020" name="Stud. Mycol.">
        <title>101 Dothideomycetes genomes: a test case for predicting lifestyles and emergence of pathogens.</title>
        <authorList>
            <person name="Haridas S."/>
            <person name="Albert R."/>
            <person name="Binder M."/>
            <person name="Bloem J."/>
            <person name="Labutti K."/>
            <person name="Salamov A."/>
            <person name="Andreopoulos B."/>
            <person name="Baker S."/>
            <person name="Barry K."/>
            <person name="Bills G."/>
            <person name="Bluhm B."/>
            <person name="Cannon C."/>
            <person name="Castanera R."/>
            <person name="Culley D."/>
            <person name="Daum C."/>
            <person name="Ezra D."/>
            <person name="Gonzalez J."/>
            <person name="Henrissat B."/>
            <person name="Kuo A."/>
            <person name="Liang C."/>
            <person name="Lipzen A."/>
            <person name="Lutzoni F."/>
            <person name="Magnuson J."/>
            <person name="Mondo S."/>
            <person name="Nolan M."/>
            <person name="Ohm R."/>
            <person name="Pangilinan J."/>
            <person name="Park H.-J."/>
            <person name="Ramirez L."/>
            <person name="Alfaro M."/>
            <person name="Sun H."/>
            <person name="Tritt A."/>
            <person name="Yoshinaga Y."/>
            <person name="Zwiers L.-H."/>
            <person name="Turgeon B."/>
            <person name="Goodwin S."/>
            <person name="Spatafora J."/>
            <person name="Crous P."/>
            <person name="Grigoriev I."/>
        </authorList>
    </citation>
    <scope>NUCLEOTIDE SEQUENCE</scope>
    <source>
        <strain evidence="2">CBS 125425</strain>
    </source>
</reference>
<dbReference type="AlphaFoldDB" id="A0A9P4R5Y6"/>
<dbReference type="CDD" id="cd06257">
    <property type="entry name" value="DnaJ"/>
    <property type="match status" value="1"/>
</dbReference>
<protein>
    <recommendedName>
        <fullName evidence="1">J domain-containing protein</fullName>
    </recommendedName>
</protein>
<dbReference type="PRINTS" id="PR00625">
    <property type="entry name" value="JDOMAIN"/>
</dbReference>
<dbReference type="PROSITE" id="PS50076">
    <property type="entry name" value="DNAJ_2"/>
    <property type="match status" value="1"/>
</dbReference>
<proteinExistence type="predicted"/>
<dbReference type="OrthoDB" id="10250354at2759"/>
<dbReference type="Proteomes" id="UP000799444">
    <property type="component" value="Unassembled WGS sequence"/>
</dbReference>
<dbReference type="Gene3D" id="1.10.287.110">
    <property type="entry name" value="DnaJ domain"/>
    <property type="match status" value="1"/>
</dbReference>
<accession>A0A9P4R5Y6</accession>
<evidence type="ECO:0000259" key="1">
    <source>
        <dbReference type="PROSITE" id="PS50076"/>
    </source>
</evidence>
<feature type="domain" description="J" evidence="1">
    <location>
        <begin position="32"/>
        <end position="90"/>
    </location>
</feature>
<dbReference type="InterPro" id="IPR001623">
    <property type="entry name" value="DnaJ_domain"/>
</dbReference>
<evidence type="ECO:0000313" key="3">
    <source>
        <dbReference type="Proteomes" id="UP000799444"/>
    </source>
</evidence>
<name>A0A9P4R5Y6_9PLEO</name>
<sequence>MSSIPSGVYLNPASAHLRPESTSLISIEELPDHYEILGLDIWATSEEIKASYRQLRGQFFRSEPQKYRKLQAAFDVLANRDSRLAYDKVYRVAKSLPEPAPHQGKTIGQVERLVAKMNLASPSPPPPPRVEGSGPVEEMQIAVAKEAEEKVDVDPNAALKNFKLLYKPLIGTLPYHSLVPIATSYDGGNSPKCGRPKYVFAAAMNSLP</sequence>
<organism evidence="2 3">
    <name type="scientific">Polyplosphaeria fusca</name>
    <dbReference type="NCBI Taxonomy" id="682080"/>
    <lineage>
        <taxon>Eukaryota</taxon>
        <taxon>Fungi</taxon>
        <taxon>Dikarya</taxon>
        <taxon>Ascomycota</taxon>
        <taxon>Pezizomycotina</taxon>
        <taxon>Dothideomycetes</taxon>
        <taxon>Pleosporomycetidae</taxon>
        <taxon>Pleosporales</taxon>
        <taxon>Tetraplosphaeriaceae</taxon>
        <taxon>Polyplosphaeria</taxon>
    </lineage>
</organism>
<dbReference type="SUPFAM" id="SSF46565">
    <property type="entry name" value="Chaperone J-domain"/>
    <property type="match status" value="1"/>
</dbReference>